<dbReference type="GO" id="GO:0003723">
    <property type="term" value="F:RNA binding"/>
    <property type="evidence" value="ECO:0007669"/>
    <property type="project" value="InterPro"/>
</dbReference>
<reference evidence="4 5" key="1">
    <citation type="journal article" date="2020" name="IScience">
        <title>Genome Sequencing of the Endangered Kingdonia uniflora (Circaeasteraceae, Ranunculales) Reveals Potential Mechanisms of Evolutionary Specialization.</title>
        <authorList>
            <person name="Sun Y."/>
            <person name="Deng T."/>
            <person name="Zhang A."/>
            <person name="Moore M.J."/>
            <person name="Landis J.B."/>
            <person name="Lin N."/>
            <person name="Zhang H."/>
            <person name="Zhang X."/>
            <person name="Huang J."/>
            <person name="Zhang X."/>
            <person name="Sun H."/>
            <person name="Wang H."/>
        </authorList>
    </citation>
    <scope>NUCLEOTIDE SEQUENCE [LARGE SCALE GENOMIC DNA]</scope>
    <source>
        <strain evidence="4">TB1705</strain>
        <tissue evidence="4">Leaf</tissue>
    </source>
</reference>
<evidence type="ECO:0000259" key="3">
    <source>
        <dbReference type="Pfam" id="PF14432"/>
    </source>
</evidence>
<dbReference type="InterPro" id="IPR002885">
    <property type="entry name" value="PPR_rpt"/>
</dbReference>
<dbReference type="PROSITE" id="PS51375">
    <property type="entry name" value="PPR"/>
    <property type="match status" value="1"/>
</dbReference>
<evidence type="ECO:0000256" key="1">
    <source>
        <dbReference type="ARBA" id="ARBA00022737"/>
    </source>
</evidence>
<dbReference type="GO" id="GO:0009451">
    <property type="term" value="P:RNA modification"/>
    <property type="evidence" value="ECO:0007669"/>
    <property type="project" value="InterPro"/>
</dbReference>
<dbReference type="Pfam" id="PF01535">
    <property type="entry name" value="PPR"/>
    <property type="match status" value="3"/>
</dbReference>
<dbReference type="InterPro" id="IPR011990">
    <property type="entry name" value="TPR-like_helical_dom_sf"/>
</dbReference>
<name>A0A7J7LI20_9MAGN</name>
<evidence type="ECO:0000256" key="2">
    <source>
        <dbReference type="PROSITE-ProRule" id="PRU00708"/>
    </source>
</evidence>
<feature type="domain" description="DYW" evidence="3">
    <location>
        <begin position="401"/>
        <end position="485"/>
    </location>
</feature>
<dbReference type="AlphaFoldDB" id="A0A7J7LI20"/>
<dbReference type="PANTHER" id="PTHR47926">
    <property type="entry name" value="PENTATRICOPEPTIDE REPEAT-CONTAINING PROTEIN"/>
    <property type="match status" value="1"/>
</dbReference>
<dbReference type="GO" id="GO:0008270">
    <property type="term" value="F:zinc ion binding"/>
    <property type="evidence" value="ECO:0007669"/>
    <property type="project" value="InterPro"/>
</dbReference>
<accession>A0A7J7LI20</accession>
<dbReference type="InterPro" id="IPR032867">
    <property type="entry name" value="DYW_dom"/>
</dbReference>
<comment type="caution">
    <text evidence="4">The sequence shown here is derived from an EMBL/GenBank/DDBJ whole genome shotgun (WGS) entry which is preliminary data.</text>
</comment>
<keyword evidence="5" id="KW-1185">Reference proteome</keyword>
<evidence type="ECO:0000313" key="4">
    <source>
        <dbReference type="EMBL" id="KAF6142287.1"/>
    </source>
</evidence>
<dbReference type="EMBL" id="JACGCM010002266">
    <property type="protein sequence ID" value="KAF6142287.1"/>
    <property type="molecule type" value="Genomic_DNA"/>
</dbReference>
<sequence>MSITTMIYNIWIYRNEKVFNNSNRTIQSVQIAIISEIRSRLQMEIKYVDDNPRNRNICYNWGVRPNFVIKSNKVCTWACPPSGYYMLNTDGSMTKYGSYGGLVRCTEGVIHTAFAGKEEPVSVIYHEMKTCCRGLEVCSKAEIKRVWAGLTQATWWTSLMENEVIFSSNTLPPQLLVYSEDDARAMITGYSQNDRPEDALALFPRMVQLRLKPNLSVFNASATAGNYSFGRQVHGFCLKYRYVSSVYVESSLLDMYARCGKMKKARRDFDGMERGRTCKRPFICFGGCKGKILSLTHYTCASVYFACACASIGALEQGKWVHSHMIKSGGKLISFIREHLLDMYAKVGSIEDARKIFDRMHKNMELGSLAAERVFELDPYDSSRHVCDYASSGRWSEAARVRKVLLYVDEQEREAKLQYHNEKLSLAFALLRTSPGSIIRIKKNIRVCGDCHTAIKFVSMVTIIVMDTNRFHHFSDGSCSCGDYW</sequence>
<dbReference type="Proteomes" id="UP000541444">
    <property type="component" value="Unassembled WGS sequence"/>
</dbReference>
<keyword evidence="1" id="KW-0677">Repeat</keyword>
<dbReference type="Gene3D" id="1.25.40.10">
    <property type="entry name" value="Tetratricopeptide repeat domain"/>
    <property type="match status" value="1"/>
</dbReference>
<proteinExistence type="predicted"/>
<evidence type="ECO:0000313" key="5">
    <source>
        <dbReference type="Proteomes" id="UP000541444"/>
    </source>
</evidence>
<organism evidence="4 5">
    <name type="scientific">Kingdonia uniflora</name>
    <dbReference type="NCBI Taxonomy" id="39325"/>
    <lineage>
        <taxon>Eukaryota</taxon>
        <taxon>Viridiplantae</taxon>
        <taxon>Streptophyta</taxon>
        <taxon>Embryophyta</taxon>
        <taxon>Tracheophyta</taxon>
        <taxon>Spermatophyta</taxon>
        <taxon>Magnoliopsida</taxon>
        <taxon>Ranunculales</taxon>
        <taxon>Circaeasteraceae</taxon>
        <taxon>Kingdonia</taxon>
    </lineage>
</organism>
<protein>
    <recommendedName>
        <fullName evidence="3">DYW domain-containing protein</fullName>
    </recommendedName>
</protein>
<gene>
    <name evidence="4" type="ORF">GIB67_039994</name>
</gene>
<dbReference type="InterPro" id="IPR046960">
    <property type="entry name" value="PPR_At4g14850-like_plant"/>
</dbReference>
<dbReference type="PANTHER" id="PTHR47926:SF347">
    <property type="entry name" value="PENTATRICOPEPTIDE REPEAT-CONTAINING PROTEIN"/>
    <property type="match status" value="1"/>
</dbReference>
<dbReference type="OrthoDB" id="185373at2759"/>
<feature type="repeat" description="PPR" evidence="2">
    <location>
        <begin position="179"/>
        <end position="213"/>
    </location>
</feature>
<dbReference type="Pfam" id="PF14432">
    <property type="entry name" value="DYW_deaminase"/>
    <property type="match status" value="1"/>
</dbReference>
<dbReference type="NCBIfam" id="TIGR00756">
    <property type="entry name" value="PPR"/>
    <property type="match status" value="2"/>
</dbReference>